<keyword evidence="2 4" id="KW-0819">tRNA processing</keyword>
<dbReference type="InterPro" id="IPR020103">
    <property type="entry name" value="PsdUridine_synth_cat_dom_sf"/>
</dbReference>
<feature type="domain" description="Pseudouridine synthase I TruA alpha/beta" evidence="8">
    <location>
        <begin position="9"/>
        <end position="103"/>
    </location>
</feature>
<sequence length="245" mass="28022">MKRIKLEIAYDGTNYRGWQIQPNGITVEEVVNKKLSELLKEDIQVIGASRTDSGVHALANVAVFDTNTRIPSDKFCYALNQRLPEDIRVQKSMEVPLDFHPRYCNSTKTYEYKILNRNIDIPCYRMNSHFVYLPLDVERMQKAATYIVGEHDFKSFCSTRTQVLDTVRTVYSLSVVKEGDFINIRITGNGFLYNMVRIIVGTLIKVGLKVYPPEHIGEIIESKNRTLAGPKVPAKGLTLIKIEYE</sequence>
<name>A0A7R7EPU8_9FIRM</name>
<comment type="subunit">
    <text evidence="4">Homodimer.</text>
</comment>
<dbReference type="Pfam" id="PF01416">
    <property type="entry name" value="PseudoU_synth_1"/>
    <property type="match status" value="2"/>
</dbReference>
<evidence type="ECO:0000256" key="7">
    <source>
        <dbReference type="RuleBase" id="RU003792"/>
    </source>
</evidence>
<dbReference type="InterPro" id="IPR020097">
    <property type="entry name" value="PsdUridine_synth_TruA_a/b_dom"/>
</dbReference>
<evidence type="ECO:0000256" key="6">
    <source>
        <dbReference type="PIRSR" id="PIRSR001430-2"/>
    </source>
</evidence>
<evidence type="ECO:0000256" key="5">
    <source>
        <dbReference type="PIRSR" id="PIRSR001430-1"/>
    </source>
</evidence>
<evidence type="ECO:0000256" key="4">
    <source>
        <dbReference type="HAMAP-Rule" id="MF_00171"/>
    </source>
</evidence>
<evidence type="ECO:0000313" key="10">
    <source>
        <dbReference type="Proteomes" id="UP000595897"/>
    </source>
</evidence>
<dbReference type="InterPro" id="IPR020095">
    <property type="entry name" value="PsdUridine_synth_TruA_C"/>
</dbReference>
<evidence type="ECO:0000256" key="2">
    <source>
        <dbReference type="ARBA" id="ARBA00022694"/>
    </source>
</evidence>
<dbReference type="NCBIfam" id="TIGR00071">
    <property type="entry name" value="hisT_truA"/>
    <property type="match status" value="1"/>
</dbReference>
<dbReference type="InterPro" id="IPR001406">
    <property type="entry name" value="PsdUridine_synth_TruA"/>
</dbReference>
<dbReference type="SUPFAM" id="SSF55120">
    <property type="entry name" value="Pseudouridine synthase"/>
    <property type="match status" value="1"/>
</dbReference>
<dbReference type="Proteomes" id="UP000595897">
    <property type="component" value="Chromosome"/>
</dbReference>
<dbReference type="FunFam" id="3.30.70.580:FF:000001">
    <property type="entry name" value="tRNA pseudouridine synthase A"/>
    <property type="match status" value="1"/>
</dbReference>
<evidence type="ECO:0000313" key="9">
    <source>
        <dbReference type="EMBL" id="BCN32729.1"/>
    </source>
</evidence>
<proteinExistence type="inferred from homology"/>
<dbReference type="InterPro" id="IPR020094">
    <property type="entry name" value="TruA/RsuA/RluB/E/F_N"/>
</dbReference>
<dbReference type="Gene3D" id="3.30.70.580">
    <property type="entry name" value="Pseudouridine synthase I, catalytic domain, N-terminal subdomain"/>
    <property type="match status" value="1"/>
</dbReference>
<feature type="active site" description="Nucleophile" evidence="4 5">
    <location>
        <position position="52"/>
    </location>
</feature>
<feature type="domain" description="Pseudouridine synthase I TruA alpha/beta" evidence="8">
    <location>
        <begin position="143"/>
        <end position="245"/>
    </location>
</feature>
<dbReference type="PANTHER" id="PTHR11142">
    <property type="entry name" value="PSEUDOURIDYLATE SYNTHASE"/>
    <property type="match status" value="1"/>
</dbReference>
<dbReference type="AlphaFoldDB" id="A0A7R7EPU8"/>
<evidence type="ECO:0000259" key="8">
    <source>
        <dbReference type="Pfam" id="PF01416"/>
    </source>
</evidence>
<comment type="function">
    <text evidence="4">Formation of pseudouridine at positions 38, 39 and 40 in the anticodon stem and loop of transfer RNAs.</text>
</comment>
<dbReference type="GO" id="GO:0031119">
    <property type="term" value="P:tRNA pseudouridine synthesis"/>
    <property type="evidence" value="ECO:0007669"/>
    <property type="project" value="UniProtKB-UniRule"/>
</dbReference>
<dbReference type="KEGG" id="ahb:bsdtb5_40240"/>
<dbReference type="Gene3D" id="3.30.70.660">
    <property type="entry name" value="Pseudouridine synthase I, catalytic domain, C-terminal subdomain"/>
    <property type="match status" value="1"/>
</dbReference>
<dbReference type="EMBL" id="AP024169">
    <property type="protein sequence ID" value="BCN32729.1"/>
    <property type="molecule type" value="Genomic_DNA"/>
</dbReference>
<dbReference type="PANTHER" id="PTHR11142:SF0">
    <property type="entry name" value="TRNA PSEUDOURIDINE SYNTHASE-LIKE 1"/>
    <property type="match status" value="1"/>
</dbReference>
<dbReference type="RefSeq" id="WP_271713753.1">
    <property type="nucleotide sequence ID" value="NZ_AP024169.1"/>
</dbReference>
<dbReference type="PIRSF" id="PIRSF001430">
    <property type="entry name" value="tRNA_psdUrid_synth"/>
    <property type="match status" value="1"/>
</dbReference>
<reference evidence="9 10" key="1">
    <citation type="submission" date="2020-11" db="EMBL/GenBank/DDBJ databases">
        <title>Draft genome sequencing of a Lachnospiraceae strain isolated from anoxic soil subjected to BSD treatment.</title>
        <authorList>
            <person name="Uek A."/>
            <person name="Tonouchi A."/>
        </authorList>
    </citation>
    <scope>NUCLEOTIDE SEQUENCE [LARGE SCALE GENOMIC DNA]</scope>
    <source>
        <strain evidence="9 10">TB5</strain>
    </source>
</reference>
<gene>
    <name evidence="4 9" type="primary">truA</name>
    <name evidence="9" type="ORF">bsdtb5_40240</name>
</gene>
<comment type="similarity">
    <text evidence="1 4 7">Belongs to the tRNA pseudouridine synthase TruA family.</text>
</comment>
<accession>A0A7R7EPU8</accession>
<keyword evidence="10" id="KW-1185">Reference proteome</keyword>
<dbReference type="EC" id="5.4.99.12" evidence="4"/>
<dbReference type="GO" id="GO:0160147">
    <property type="term" value="F:tRNA pseudouridine(38-40) synthase activity"/>
    <property type="evidence" value="ECO:0007669"/>
    <property type="project" value="UniProtKB-EC"/>
</dbReference>
<organism evidence="9 10">
    <name type="scientific">Anaeromicropila herbilytica</name>
    <dbReference type="NCBI Taxonomy" id="2785025"/>
    <lineage>
        <taxon>Bacteria</taxon>
        <taxon>Bacillati</taxon>
        <taxon>Bacillota</taxon>
        <taxon>Clostridia</taxon>
        <taxon>Lachnospirales</taxon>
        <taxon>Lachnospiraceae</taxon>
        <taxon>Anaeromicropila</taxon>
    </lineage>
</organism>
<comment type="catalytic activity">
    <reaction evidence="4 7">
        <text>uridine(38/39/40) in tRNA = pseudouridine(38/39/40) in tRNA</text>
        <dbReference type="Rhea" id="RHEA:22376"/>
        <dbReference type="Rhea" id="RHEA-COMP:10085"/>
        <dbReference type="Rhea" id="RHEA-COMP:10087"/>
        <dbReference type="ChEBI" id="CHEBI:65314"/>
        <dbReference type="ChEBI" id="CHEBI:65315"/>
        <dbReference type="EC" id="5.4.99.12"/>
    </reaction>
</comment>
<protein>
    <recommendedName>
        <fullName evidence="4">tRNA pseudouridine synthase A</fullName>
        <ecNumber evidence="4">5.4.99.12</ecNumber>
    </recommendedName>
    <alternativeName>
        <fullName evidence="4">tRNA pseudouridine(38-40) synthase</fullName>
    </alternativeName>
    <alternativeName>
        <fullName evidence="4">tRNA pseudouridylate synthase I</fullName>
    </alternativeName>
    <alternativeName>
        <fullName evidence="4">tRNA-uridine isomerase I</fullName>
    </alternativeName>
</protein>
<comment type="caution">
    <text evidence="4">Lacks conserved residue(s) required for the propagation of feature annotation.</text>
</comment>
<dbReference type="HAMAP" id="MF_00171">
    <property type="entry name" value="TruA"/>
    <property type="match status" value="1"/>
</dbReference>
<evidence type="ECO:0000256" key="3">
    <source>
        <dbReference type="ARBA" id="ARBA00023235"/>
    </source>
</evidence>
<feature type="binding site" evidence="4 6">
    <location>
        <position position="110"/>
    </location>
    <ligand>
        <name>substrate</name>
    </ligand>
</feature>
<keyword evidence="3 4" id="KW-0413">Isomerase</keyword>
<evidence type="ECO:0000256" key="1">
    <source>
        <dbReference type="ARBA" id="ARBA00009375"/>
    </source>
</evidence>
<dbReference type="CDD" id="cd02570">
    <property type="entry name" value="PseudoU_synth_EcTruA"/>
    <property type="match status" value="1"/>
</dbReference>
<dbReference type="GO" id="GO:0003723">
    <property type="term" value="F:RNA binding"/>
    <property type="evidence" value="ECO:0007669"/>
    <property type="project" value="InterPro"/>
</dbReference>